<feature type="transmembrane region" description="Helical" evidence="5">
    <location>
        <begin position="12"/>
        <end position="30"/>
    </location>
</feature>
<evidence type="ECO:0000256" key="1">
    <source>
        <dbReference type="ARBA" id="ARBA00004141"/>
    </source>
</evidence>
<dbReference type="GO" id="GO:0033281">
    <property type="term" value="C:TAT protein transport complex"/>
    <property type="evidence" value="ECO:0007669"/>
    <property type="project" value="TreeGrafter"/>
</dbReference>
<evidence type="ECO:0008006" key="7">
    <source>
        <dbReference type="Google" id="ProtNLM"/>
    </source>
</evidence>
<evidence type="ECO:0000256" key="2">
    <source>
        <dbReference type="ARBA" id="ARBA00022692"/>
    </source>
</evidence>
<dbReference type="GO" id="GO:0009977">
    <property type="term" value="F:proton motive force dependent protein transmembrane transporter activity"/>
    <property type="evidence" value="ECO:0007669"/>
    <property type="project" value="TreeGrafter"/>
</dbReference>
<evidence type="ECO:0000256" key="3">
    <source>
        <dbReference type="ARBA" id="ARBA00022989"/>
    </source>
</evidence>
<evidence type="ECO:0000256" key="4">
    <source>
        <dbReference type="ARBA" id="ARBA00023136"/>
    </source>
</evidence>
<feature type="transmembrane region" description="Helical" evidence="5">
    <location>
        <begin position="207"/>
        <end position="228"/>
    </location>
</feature>
<sequence>MLSHLVELRRRLLIIAVSVVAVFIILLPFSRDIFSLISEPLRNVLPGNAMIATAVASPLMTPFKLTFFTALFVAMPVVLFQIWAFIAPGLYKNEKQFAVPLFASSVVLFYLGIAFAYFVVFPLIFTFFTSVAPEGVEVQTDISQFLEFITTIVFAFGIAFEVPIATVLITWTGLTSPEKLGKARPYVFLMAFVMGMFLTPPDVISQTLLAVPVYLLYELGIIMSKIFVTNRKKSRDEPD</sequence>
<proteinExistence type="inferred from homology"/>
<dbReference type="HAMAP" id="MF_00902">
    <property type="entry name" value="TatC"/>
    <property type="match status" value="1"/>
</dbReference>
<feature type="transmembrane region" description="Helical" evidence="5">
    <location>
        <begin position="148"/>
        <end position="171"/>
    </location>
</feature>
<feature type="transmembrane region" description="Helical" evidence="5">
    <location>
        <begin position="183"/>
        <end position="201"/>
    </location>
</feature>
<dbReference type="Pfam" id="PF00902">
    <property type="entry name" value="TatC"/>
    <property type="match status" value="1"/>
</dbReference>
<reference evidence="6" key="1">
    <citation type="submission" date="2018-05" db="EMBL/GenBank/DDBJ databases">
        <authorList>
            <person name="Lanie J.A."/>
            <person name="Ng W.-L."/>
            <person name="Kazmierczak K.M."/>
            <person name="Andrzejewski T.M."/>
            <person name="Davidsen T.M."/>
            <person name="Wayne K.J."/>
            <person name="Tettelin H."/>
            <person name="Glass J.I."/>
            <person name="Rusch D."/>
            <person name="Podicherti R."/>
            <person name="Tsui H.-C.T."/>
            <person name="Winkler M.E."/>
        </authorList>
    </citation>
    <scope>NUCLEOTIDE SEQUENCE</scope>
</reference>
<accession>A0A381N240</accession>
<dbReference type="AlphaFoldDB" id="A0A381N240"/>
<dbReference type="EMBL" id="UINC01000078">
    <property type="protein sequence ID" value="SUZ48656.1"/>
    <property type="molecule type" value="Genomic_DNA"/>
</dbReference>
<feature type="transmembrane region" description="Helical" evidence="5">
    <location>
        <begin position="65"/>
        <end position="86"/>
    </location>
</feature>
<evidence type="ECO:0000313" key="6">
    <source>
        <dbReference type="EMBL" id="SUZ48656.1"/>
    </source>
</evidence>
<keyword evidence="4 5" id="KW-0472">Membrane</keyword>
<protein>
    <recommendedName>
        <fullName evidence="7">Sec-independent protein translocase protein TatC</fullName>
    </recommendedName>
</protein>
<keyword evidence="3 5" id="KW-1133">Transmembrane helix</keyword>
<gene>
    <name evidence="6" type="ORF">METZ01_LOCUS1510</name>
</gene>
<comment type="subcellular location">
    <subcellularLocation>
        <location evidence="1">Membrane</location>
        <topology evidence="1">Multi-pass membrane protein</topology>
    </subcellularLocation>
</comment>
<feature type="transmembrane region" description="Helical" evidence="5">
    <location>
        <begin position="98"/>
        <end position="128"/>
    </location>
</feature>
<dbReference type="PANTHER" id="PTHR30371">
    <property type="entry name" value="SEC-INDEPENDENT PROTEIN TRANSLOCASE PROTEIN TATC"/>
    <property type="match status" value="1"/>
</dbReference>
<evidence type="ECO:0000256" key="5">
    <source>
        <dbReference type="SAM" id="Phobius"/>
    </source>
</evidence>
<organism evidence="6">
    <name type="scientific">marine metagenome</name>
    <dbReference type="NCBI Taxonomy" id="408172"/>
    <lineage>
        <taxon>unclassified sequences</taxon>
        <taxon>metagenomes</taxon>
        <taxon>ecological metagenomes</taxon>
    </lineage>
</organism>
<dbReference type="GO" id="GO:0043953">
    <property type="term" value="P:protein transport by the Tat complex"/>
    <property type="evidence" value="ECO:0007669"/>
    <property type="project" value="TreeGrafter"/>
</dbReference>
<dbReference type="InterPro" id="IPR002033">
    <property type="entry name" value="TatC"/>
</dbReference>
<dbReference type="GO" id="GO:0065002">
    <property type="term" value="P:intracellular protein transmembrane transport"/>
    <property type="evidence" value="ECO:0007669"/>
    <property type="project" value="TreeGrafter"/>
</dbReference>
<dbReference type="PRINTS" id="PR01840">
    <property type="entry name" value="TATCFAMILY"/>
</dbReference>
<keyword evidence="2 5" id="KW-0812">Transmembrane</keyword>
<name>A0A381N240_9ZZZZ</name>
<dbReference type="PANTHER" id="PTHR30371:SF0">
    <property type="entry name" value="SEC-INDEPENDENT PROTEIN TRANSLOCASE PROTEIN TATC, CHLOROPLASTIC-RELATED"/>
    <property type="match status" value="1"/>
</dbReference>
<dbReference type="NCBIfam" id="TIGR00945">
    <property type="entry name" value="tatC"/>
    <property type="match status" value="1"/>
</dbReference>